<keyword evidence="3" id="KW-1185">Reference proteome</keyword>
<comment type="caution">
    <text evidence="2">The sequence shown here is derived from an EMBL/GenBank/DDBJ whole genome shotgun (WGS) entry which is preliminary data.</text>
</comment>
<protein>
    <submittedName>
        <fullName evidence="2">Uncharacterized protein</fullName>
    </submittedName>
</protein>
<gene>
    <name evidence="2" type="ORF">BLNAU_5109</name>
</gene>
<feature type="compositionally biased region" description="Low complexity" evidence="1">
    <location>
        <begin position="277"/>
        <end position="287"/>
    </location>
</feature>
<feature type="region of interest" description="Disordered" evidence="1">
    <location>
        <begin position="262"/>
        <end position="288"/>
    </location>
</feature>
<proteinExistence type="predicted"/>
<evidence type="ECO:0000313" key="3">
    <source>
        <dbReference type="Proteomes" id="UP001281761"/>
    </source>
</evidence>
<sequence length="367" mass="41106">MSRVILAQLVYNHYQFKNDRIMGLEETNVSDSEPASGCVENDVMDSQENADIRPALRTRSMILTNVPVVLDLIGLLEKAAAGPSNKNILFRVSQIDKETVSLLKDHAIDGSFVFSELQPRSRLFTHRISTTHFNLHDGVIKKLINASPVLNVLTLHELCIIWLRHNDEISPHAKSQIREENRRIITRTVSKHGFGTFLDDMTARISTLLPFDITPDDTMASSRKKRILSTSFPSLPTNLRVTTDVSGVSSRWQRIRRMATQLGNSCPSASRPTSQNKPLSPLSSSKLQRTLSLTTPSSPICFDSVSHDRQCGRIAPSWNDTSHITLLSFPATLTAVPWRRSSHQDRRQTASPHSDGLRVFLFDCSVT</sequence>
<dbReference type="EMBL" id="JARBJD010000026">
    <property type="protein sequence ID" value="KAK2959912.1"/>
    <property type="molecule type" value="Genomic_DNA"/>
</dbReference>
<organism evidence="2 3">
    <name type="scientific">Blattamonas nauphoetae</name>
    <dbReference type="NCBI Taxonomy" id="2049346"/>
    <lineage>
        <taxon>Eukaryota</taxon>
        <taxon>Metamonada</taxon>
        <taxon>Preaxostyla</taxon>
        <taxon>Oxymonadida</taxon>
        <taxon>Blattamonas</taxon>
    </lineage>
</organism>
<evidence type="ECO:0000256" key="1">
    <source>
        <dbReference type="SAM" id="MobiDB-lite"/>
    </source>
</evidence>
<evidence type="ECO:0000313" key="2">
    <source>
        <dbReference type="EMBL" id="KAK2959912.1"/>
    </source>
</evidence>
<dbReference type="Proteomes" id="UP001281761">
    <property type="component" value="Unassembled WGS sequence"/>
</dbReference>
<reference evidence="2 3" key="1">
    <citation type="journal article" date="2022" name="bioRxiv">
        <title>Genomics of Preaxostyla Flagellates Illuminates Evolutionary Transitions and the Path Towards Mitochondrial Loss.</title>
        <authorList>
            <person name="Novak L.V.F."/>
            <person name="Treitli S.C."/>
            <person name="Pyrih J."/>
            <person name="Halakuc P."/>
            <person name="Pipaliya S.V."/>
            <person name="Vacek V."/>
            <person name="Brzon O."/>
            <person name="Soukal P."/>
            <person name="Eme L."/>
            <person name="Dacks J.B."/>
            <person name="Karnkowska A."/>
            <person name="Elias M."/>
            <person name="Hampl V."/>
        </authorList>
    </citation>
    <scope>NUCLEOTIDE SEQUENCE [LARGE SCALE GENOMIC DNA]</scope>
    <source>
        <strain evidence="2">NAU3</strain>
        <tissue evidence="2">Gut</tissue>
    </source>
</reference>
<accession>A0ABQ9Y820</accession>
<feature type="compositionally biased region" description="Polar residues" evidence="1">
    <location>
        <begin position="262"/>
        <end position="276"/>
    </location>
</feature>
<name>A0ABQ9Y820_9EUKA</name>